<organism evidence="2 3">
    <name type="scientific">Planktothrix tepida PCC 9214</name>
    <dbReference type="NCBI Taxonomy" id="671072"/>
    <lineage>
        <taxon>Bacteria</taxon>
        <taxon>Bacillati</taxon>
        <taxon>Cyanobacteriota</taxon>
        <taxon>Cyanophyceae</taxon>
        <taxon>Oscillatoriophycideae</taxon>
        <taxon>Oscillatoriales</taxon>
        <taxon>Microcoleaceae</taxon>
        <taxon>Planktothrix</taxon>
    </lineage>
</organism>
<dbReference type="STRING" id="671072.PL9214640063"/>
<feature type="region of interest" description="Disordered" evidence="1">
    <location>
        <begin position="101"/>
        <end position="144"/>
    </location>
</feature>
<reference evidence="3" key="1">
    <citation type="submission" date="2015-10" db="EMBL/GenBank/DDBJ databases">
        <authorList>
            <person name="Regsiter A."/>
            <person name="william w."/>
        </authorList>
    </citation>
    <scope>NUCLEOTIDE SEQUENCE [LARGE SCALE GENOMIC DNA]</scope>
</reference>
<keyword evidence="3" id="KW-1185">Reference proteome</keyword>
<protein>
    <submittedName>
        <fullName evidence="2">Uncharacterized protein</fullName>
    </submittedName>
</protein>
<sequence>MEAMEELQYLATWVKEQHAQEYILTWLLTQPGVWWSNGEVYQAILQKSGKRLKEFVKKSKQGDLFQGIADKIVSDESWDQIAESLARLMAIYQEELVKLQDQGRLQPTSRLSVKAPSTPSKSWSNVDVQQQPLPDPNTDALTGL</sequence>
<dbReference type="AlphaFoldDB" id="A0A1J1LNC3"/>
<name>A0A1J1LNC3_9CYAN</name>
<feature type="compositionally biased region" description="Polar residues" evidence="1">
    <location>
        <begin position="103"/>
        <end position="132"/>
    </location>
</feature>
<gene>
    <name evidence="2" type="ORF">PL9214640063</name>
</gene>
<evidence type="ECO:0000313" key="3">
    <source>
        <dbReference type="Proteomes" id="UP000184315"/>
    </source>
</evidence>
<dbReference type="EMBL" id="CZDF01000171">
    <property type="protein sequence ID" value="CUR34056.1"/>
    <property type="molecule type" value="Genomic_DNA"/>
</dbReference>
<dbReference type="Proteomes" id="UP000184315">
    <property type="component" value="Unassembled WGS sequence"/>
</dbReference>
<evidence type="ECO:0000256" key="1">
    <source>
        <dbReference type="SAM" id="MobiDB-lite"/>
    </source>
</evidence>
<evidence type="ECO:0000313" key="2">
    <source>
        <dbReference type="EMBL" id="CUR34056.1"/>
    </source>
</evidence>
<proteinExistence type="predicted"/>
<accession>A0A1J1LNC3</accession>